<comment type="caution">
    <text evidence="1">The sequence shown here is derived from an EMBL/GenBank/DDBJ whole genome shotgun (WGS) entry which is preliminary data.</text>
</comment>
<sequence>MNKQSVDTERLKRLTDIHGFPIRMEIPDGVKIEDVVRNLGRERLESLHDLMTILHNQDEYPAPGMTDVAPAPGHHIETFWITR</sequence>
<dbReference type="EMBL" id="LWSA01000307">
    <property type="protein sequence ID" value="OCX68254.1"/>
    <property type="molecule type" value="Genomic_DNA"/>
</dbReference>
<accession>A0A1C2HX16</accession>
<evidence type="ECO:0000313" key="1">
    <source>
        <dbReference type="EMBL" id="OCX68254.1"/>
    </source>
</evidence>
<evidence type="ECO:0000313" key="2">
    <source>
        <dbReference type="Proteomes" id="UP000094893"/>
    </source>
</evidence>
<proteinExistence type="predicted"/>
<dbReference type="RefSeq" id="WP_024894082.1">
    <property type="nucleotide sequence ID" value="NZ_LWRZ01000123.1"/>
</dbReference>
<protein>
    <submittedName>
        <fullName evidence="1">Uncharacterized protein</fullName>
    </submittedName>
</protein>
<organism evidence="1 2">
    <name type="scientific">Acidithiobacillus thiooxidans</name>
    <name type="common">Thiobacillus thiooxidans</name>
    <dbReference type="NCBI Taxonomy" id="930"/>
    <lineage>
        <taxon>Bacteria</taxon>
        <taxon>Pseudomonadati</taxon>
        <taxon>Pseudomonadota</taxon>
        <taxon>Acidithiobacillia</taxon>
        <taxon>Acidithiobacillales</taxon>
        <taxon>Acidithiobacillaceae</taxon>
        <taxon>Acidithiobacillus</taxon>
    </lineage>
</organism>
<reference evidence="1 2" key="1">
    <citation type="journal article" date="2016" name="Int. J. Mol. Sci.">
        <title>Comparative genomics of the extreme acidophile Acidithiobacillus thiooxidans reveals intraspecific divergence and niche adaptation.</title>
        <authorList>
            <person name="Zhang X."/>
            <person name="Feng X."/>
            <person name="Tao J."/>
            <person name="Ma L."/>
            <person name="Xiao Y."/>
            <person name="Liang Y."/>
            <person name="Liu X."/>
            <person name="Yin H."/>
        </authorList>
    </citation>
    <scope>NUCLEOTIDE SEQUENCE [LARGE SCALE GENOMIC DNA]</scope>
    <source>
        <strain evidence="1 2">A02</strain>
    </source>
</reference>
<dbReference type="AlphaFoldDB" id="A0A1C2HX16"/>
<name>A0A1C2HX16_ACITH</name>
<dbReference type="Proteomes" id="UP000094893">
    <property type="component" value="Unassembled WGS sequence"/>
</dbReference>
<gene>
    <name evidence="1" type="ORF">A6P07_18705</name>
</gene>